<accession>A0A1W4XUH1</accession>
<protein>
    <submittedName>
        <fullName evidence="9">Uncharacterized protein LOC108744716</fullName>
    </submittedName>
</protein>
<keyword evidence="8" id="KW-1185">Reference proteome</keyword>
<gene>
    <name evidence="9" type="primary">LOC108744716</name>
</gene>
<dbReference type="PANTHER" id="PTHR28492">
    <property type="entry name" value="HYPOTHETICAL PROTEIN LOC691921"/>
    <property type="match status" value="1"/>
</dbReference>
<keyword evidence="5" id="KW-0496">Mitochondrion</keyword>
<sequence>MPAGTSWSRYMTFFVVALTTMFAGAQCVHVVYRPLDDLDKYIEEEEIKIKQG</sequence>
<dbReference type="FunCoup" id="A0A1W4XUH1">
    <property type="interactions" value="9"/>
</dbReference>
<evidence type="ECO:0000313" key="8">
    <source>
        <dbReference type="Proteomes" id="UP000192223"/>
    </source>
</evidence>
<dbReference type="AlphaFoldDB" id="A0A1W4XUH1"/>
<keyword evidence="4" id="KW-1133">Transmembrane helix</keyword>
<reference evidence="9" key="1">
    <citation type="submission" date="2025-08" db="UniProtKB">
        <authorList>
            <consortium name="RefSeq"/>
        </authorList>
    </citation>
    <scope>IDENTIFICATION</scope>
    <source>
        <tissue evidence="9">Entire body</tissue>
    </source>
</reference>
<evidence type="ECO:0000256" key="4">
    <source>
        <dbReference type="ARBA" id="ARBA00022989"/>
    </source>
</evidence>
<evidence type="ECO:0000256" key="1">
    <source>
        <dbReference type="ARBA" id="ARBA00004434"/>
    </source>
</evidence>
<keyword evidence="6" id="KW-0472">Membrane</keyword>
<evidence type="ECO:0000256" key="6">
    <source>
        <dbReference type="ARBA" id="ARBA00023136"/>
    </source>
</evidence>
<dbReference type="KEGG" id="apln:108744716"/>
<dbReference type="RefSeq" id="XP_018336123.1">
    <property type="nucleotide sequence ID" value="XM_018480621.1"/>
</dbReference>
<comment type="subcellular location">
    <subcellularLocation>
        <location evidence="1">Mitochondrion inner membrane</location>
        <topology evidence="1">Single-pass membrane protein</topology>
    </subcellularLocation>
</comment>
<dbReference type="OrthoDB" id="6139781at2759"/>
<evidence type="ECO:0000256" key="3">
    <source>
        <dbReference type="ARBA" id="ARBA00022792"/>
    </source>
</evidence>
<dbReference type="GO" id="GO:0034551">
    <property type="term" value="P:mitochondrial respiratory chain complex III assembly"/>
    <property type="evidence" value="ECO:0007669"/>
    <property type="project" value="InterPro"/>
</dbReference>
<organism evidence="8 9">
    <name type="scientific">Agrilus planipennis</name>
    <name type="common">Emerald ash borer</name>
    <name type="synonym">Agrilus marcopoli</name>
    <dbReference type="NCBI Taxonomy" id="224129"/>
    <lineage>
        <taxon>Eukaryota</taxon>
        <taxon>Metazoa</taxon>
        <taxon>Ecdysozoa</taxon>
        <taxon>Arthropoda</taxon>
        <taxon>Hexapoda</taxon>
        <taxon>Insecta</taxon>
        <taxon>Pterygota</taxon>
        <taxon>Neoptera</taxon>
        <taxon>Endopterygota</taxon>
        <taxon>Coleoptera</taxon>
        <taxon>Polyphaga</taxon>
        <taxon>Elateriformia</taxon>
        <taxon>Buprestoidea</taxon>
        <taxon>Buprestidae</taxon>
        <taxon>Agrilinae</taxon>
        <taxon>Agrilus</taxon>
    </lineage>
</organism>
<dbReference type="PANTHER" id="PTHR28492:SF1">
    <property type="entry name" value="UBIQUINOL-CYTOCHROME-C REDUCTASE COMPLEX ASSEMBLY FACTOR 6"/>
    <property type="match status" value="1"/>
</dbReference>
<dbReference type="InParanoid" id="A0A1W4XUH1"/>
<evidence type="ECO:0000256" key="7">
    <source>
        <dbReference type="ARBA" id="ARBA00044944"/>
    </source>
</evidence>
<keyword evidence="3" id="KW-0999">Mitochondrion inner membrane</keyword>
<dbReference type="Proteomes" id="UP000192223">
    <property type="component" value="Unplaced"/>
</dbReference>
<dbReference type="GeneID" id="108744716"/>
<evidence type="ECO:0000256" key="5">
    <source>
        <dbReference type="ARBA" id="ARBA00023128"/>
    </source>
</evidence>
<dbReference type="GO" id="GO:0005743">
    <property type="term" value="C:mitochondrial inner membrane"/>
    <property type="evidence" value="ECO:0007669"/>
    <property type="project" value="UniProtKB-SubCell"/>
</dbReference>
<dbReference type="Pfam" id="PF14990">
    <property type="entry name" value="DUF4516"/>
    <property type="match status" value="1"/>
</dbReference>
<comment type="similarity">
    <text evidence="7">Belongs to the UQCC6 family.</text>
</comment>
<evidence type="ECO:0000256" key="2">
    <source>
        <dbReference type="ARBA" id="ARBA00022692"/>
    </source>
</evidence>
<proteinExistence type="inferred from homology"/>
<dbReference type="InterPro" id="IPR027858">
    <property type="entry name" value="BRAWNIN"/>
</dbReference>
<evidence type="ECO:0000313" key="9">
    <source>
        <dbReference type="RefSeq" id="XP_018336123.1"/>
    </source>
</evidence>
<name>A0A1W4XUH1_AGRPL</name>
<keyword evidence="2" id="KW-0812">Transmembrane</keyword>